<accession>A0A843XDC8</accession>
<comment type="caution">
    <text evidence="1">The sequence shown here is derived from an EMBL/GenBank/DDBJ whole genome shotgun (WGS) entry which is preliminary data.</text>
</comment>
<sequence length="97" mass="11370">MRLTPTSYQVREFRRLCVHRPVEGLHHQQYSWFDIPCEASARSREADSNQACYQVWLALLVVVTPSSACRMIIARGRRELGAWSEEEVAMHTRRPQR</sequence>
<evidence type="ECO:0000313" key="1">
    <source>
        <dbReference type="EMBL" id="MQM17326.1"/>
    </source>
</evidence>
<dbReference type="AlphaFoldDB" id="A0A843XDC8"/>
<keyword evidence="2" id="KW-1185">Reference proteome</keyword>
<organism evidence="1 2">
    <name type="scientific">Colocasia esculenta</name>
    <name type="common">Wild taro</name>
    <name type="synonym">Arum esculentum</name>
    <dbReference type="NCBI Taxonomy" id="4460"/>
    <lineage>
        <taxon>Eukaryota</taxon>
        <taxon>Viridiplantae</taxon>
        <taxon>Streptophyta</taxon>
        <taxon>Embryophyta</taxon>
        <taxon>Tracheophyta</taxon>
        <taxon>Spermatophyta</taxon>
        <taxon>Magnoliopsida</taxon>
        <taxon>Liliopsida</taxon>
        <taxon>Araceae</taxon>
        <taxon>Aroideae</taxon>
        <taxon>Colocasieae</taxon>
        <taxon>Colocasia</taxon>
    </lineage>
</organism>
<proteinExistence type="predicted"/>
<name>A0A843XDC8_COLES</name>
<protein>
    <submittedName>
        <fullName evidence="1">Uncharacterized protein</fullName>
    </submittedName>
</protein>
<reference evidence="1" key="1">
    <citation type="submission" date="2017-07" db="EMBL/GenBank/DDBJ databases">
        <title>Taro Niue Genome Assembly and Annotation.</title>
        <authorList>
            <person name="Atibalentja N."/>
            <person name="Keating K."/>
            <person name="Fields C.J."/>
        </authorList>
    </citation>
    <scope>NUCLEOTIDE SEQUENCE</scope>
    <source>
        <strain evidence="1">Niue_2</strain>
        <tissue evidence="1">Leaf</tissue>
    </source>
</reference>
<evidence type="ECO:0000313" key="2">
    <source>
        <dbReference type="Proteomes" id="UP000652761"/>
    </source>
</evidence>
<dbReference type="EMBL" id="NMUH01007469">
    <property type="protein sequence ID" value="MQM17326.1"/>
    <property type="molecule type" value="Genomic_DNA"/>
</dbReference>
<feature type="non-terminal residue" evidence="1">
    <location>
        <position position="97"/>
    </location>
</feature>
<gene>
    <name evidence="1" type="ORF">Taro_050295</name>
</gene>
<dbReference type="Proteomes" id="UP000652761">
    <property type="component" value="Unassembled WGS sequence"/>
</dbReference>